<proteinExistence type="predicted"/>
<reference evidence="3" key="2">
    <citation type="journal article" date="2012" name="PLoS ONE">
        <title>A Deeply Branching Thermophilic Bacterium with an Ancient Acetyl-CoA Pathway Dominates a Subsurface Ecosystem.</title>
        <authorList>
            <person name="Takami H."/>
            <person name="Noguchi H."/>
            <person name="Takaki Y."/>
            <person name="Uchiyama I."/>
            <person name="Toyoda A."/>
            <person name="Nishi S."/>
            <person name="Chee G.-J."/>
            <person name="Arai W."/>
            <person name="Nunoura T."/>
            <person name="Itoh T."/>
            <person name="Hattori M."/>
            <person name="Takai K."/>
        </authorList>
    </citation>
    <scope>NUCLEOTIDE SEQUENCE</scope>
</reference>
<evidence type="ECO:0000313" key="3">
    <source>
        <dbReference type="EMBL" id="BAL58293.1"/>
    </source>
</evidence>
<dbReference type="PANTHER" id="PTHR19136:SF81">
    <property type="entry name" value="MOLYBDENUM COFACTOR GUANYLYLTRANSFERASE"/>
    <property type="match status" value="1"/>
</dbReference>
<dbReference type="SUPFAM" id="SSF53448">
    <property type="entry name" value="Nucleotide-diphospho-sugar transferases"/>
    <property type="match status" value="1"/>
</dbReference>
<dbReference type="Pfam" id="PF12804">
    <property type="entry name" value="NTP_transf_3"/>
    <property type="match status" value="1"/>
</dbReference>
<sequence length="261" mass="28864">MDAIVTAGGIPLPEDPLYSYSKGEPKALIDVAGKPMVQWVLDALSDAQKVERVVLIGLSPKSPLSCKKPLYFLSNQGSMLRNIIAGMNKVLELNPAAEYVLIVSSDIPGIKAFMVDWLIETAMQTQDDLYYGVVPREVMEKRYPNSRRTYTRLKDIEVCGADINIARVQIATQNLDLWERLIGSRKSPLQQAAILGLDTLFLLLTRQITLQGAVEKVSKRLNLRGRVIVWEHAEAGMDVDKPHQLEILRADLSGKGAAAIA</sequence>
<name>H5SQ57_9CHLR</name>
<keyword evidence="1" id="KW-0808">Transferase</keyword>
<protein>
    <submittedName>
        <fullName evidence="3">Hypothetical conserved protein</fullName>
    </submittedName>
</protein>
<gene>
    <name evidence="3" type="ORF">HGMM_F55G01C21</name>
</gene>
<accession>H5SQ57</accession>
<dbReference type="GO" id="GO:0016779">
    <property type="term" value="F:nucleotidyltransferase activity"/>
    <property type="evidence" value="ECO:0007669"/>
    <property type="project" value="TreeGrafter"/>
</dbReference>
<dbReference type="InterPro" id="IPR029044">
    <property type="entry name" value="Nucleotide-diphossugar_trans"/>
</dbReference>
<evidence type="ECO:0000256" key="1">
    <source>
        <dbReference type="ARBA" id="ARBA00022679"/>
    </source>
</evidence>
<dbReference type="PANTHER" id="PTHR19136">
    <property type="entry name" value="MOLYBDENUM COFACTOR GUANYLYLTRANSFERASE"/>
    <property type="match status" value="1"/>
</dbReference>
<evidence type="ECO:0000259" key="2">
    <source>
        <dbReference type="Pfam" id="PF12804"/>
    </source>
</evidence>
<dbReference type="AlphaFoldDB" id="H5SQ57"/>
<reference evidence="3" key="1">
    <citation type="journal article" date="2005" name="Environ. Microbiol.">
        <title>Genetic and functional properties of uncultivated thermophilic crenarchaeotes from a subsurface gold mine as revealed by analysis of genome fragments.</title>
        <authorList>
            <person name="Nunoura T."/>
            <person name="Hirayama H."/>
            <person name="Takami H."/>
            <person name="Oida H."/>
            <person name="Nishi S."/>
            <person name="Shimamura S."/>
            <person name="Suzuki Y."/>
            <person name="Inagaki F."/>
            <person name="Takai K."/>
            <person name="Nealson K.H."/>
            <person name="Horikoshi K."/>
        </authorList>
    </citation>
    <scope>NUCLEOTIDE SEQUENCE</scope>
</reference>
<organism evidence="3">
    <name type="scientific">uncultured Chloroflexota bacterium</name>
    <dbReference type="NCBI Taxonomy" id="166587"/>
    <lineage>
        <taxon>Bacteria</taxon>
        <taxon>Bacillati</taxon>
        <taxon>Chloroflexota</taxon>
        <taxon>environmental samples</taxon>
    </lineage>
</organism>
<dbReference type="EMBL" id="AP011799">
    <property type="protein sequence ID" value="BAL58293.1"/>
    <property type="molecule type" value="Genomic_DNA"/>
</dbReference>
<dbReference type="Gene3D" id="3.90.550.10">
    <property type="entry name" value="Spore Coat Polysaccharide Biosynthesis Protein SpsA, Chain A"/>
    <property type="match status" value="1"/>
</dbReference>
<feature type="domain" description="MobA-like NTP transferase" evidence="2">
    <location>
        <begin position="23"/>
        <end position="133"/>
    </location>
</feature>
<dbReference type="InterPro" id="IPR025877">
    <property type="entry name" value="MobA-like_NTP_Trfase"/>
</dbReference>